<evidence type="ECO:0000256" key="2">
    <source>
        <dbReference type="SAM" id="Coils"/>
    </source>
</evidence>
<dbReference type="GeneID" id="27691962"/>
<evidence type="ECO:0000256" key="1">
    <source>
        <dbReference type="ARBA" id="ARBA00023054"/>
    </source>
</evidence>
<dbReference type="InParanoid" id="A0A0L0HUY4"/>
<accession>A0A0L0HUY4</accession>
<dbReference type="InterPro" id="IPR032755">
    <property type="entry name" value="TSNAXIP1_N"/>
</dbReference>
<dbReference type="PANTHER" id="PTHR34916:SF1">
    <property type="entry name" value="GI:13385330"/>
    <property type="match status" value="1"/>
</dbReference>
<reference evidence="4 5" key="1">
    <citation type="submission" date="2009-08" db="EMBL/GenBank/DDBJ databases">
        <title>The Genome Sequence of Spizellomyces punctatus strain DAOM BR117.</title>
        <authorList>
            <consortium name="The Broad Institute Genome Sequencing Platform"/>
            <person name="Russ C."/>
            <person name="Cuomo C."/>
            <person name="Shea T."/>
            <person name="Young S.K."/>
            <person name="Zeng Q."/>
            <person name="Koehrsen M."/>
            <person name="Haas B."/>
            <person name="Borodovsky M."/>
            <person name="Guigo R."/>
            <person name="Alvarado L."/>
            <person name="Berlin A."/>
            <person name="Bochicchio J."/>
            <person name="Borenstein D."/>
            <person name="Chapman S."/>
            <person name="Chen Z."/>
            <person name="Engels R."/>
            <person name="Freedman E."/>
            <person name="Gellesch M."/>
            <person name="Goldberg J."/>
            <person name="Griggs A."/>
            <person name="Gujja S."/>
            <person name="Heiman D."/>
            <person name="Hepburn T."/>
            <person name="Howarth C."/>
            <person name="Jen D."/>
            <person name="Larson L."/>
            <person name="Lewis B."/>
            <person name="Mehta T."/>
            <person name="Park D."/>
            <person name="Pearson M."/>
            <person name="Roberts A."/>
            <person name="Saif S."/>
            <person name="Shenoy N."/>
            <person name="Sisk P."/>
            <person name="Stolte C."/>
            <person name="Sykes S."/>
            <person name="Thomson T."/>
            <person name="Walk T."/>
            <person name="White J."/>
            <person name="Yandava C."/>
            <person name="Burger G."/>
            <person name="Gray M.W."/>
            <person name="Holland P.W.H."/>
            <person name="King N."/>
            <person name="Lang F.B.F."/>
            <person name="Roger A.J."/>
            <person name="Ruiz-Trillo I."/>
            <person name="Lander E."/>
            <person name="Nusbaum C."/>
        </authorList>
    </citation>
    <scope>NUCLEOTIDE SEQUENCE [LARGE SCALE GENOMIC DNA]</scope>
    <source>
        <strain evidence="4 5">DAOM BR117</strain>
    </source>
</reference>
<evidence type="ECO:0000259" key="3">
    <source>
        <dbReference type="Pfam" id="PF15739"/>
    </source>
</evidence>
<dbReference type="OrthoDB" id="261426at2759"/>
<dbReference type="EMBL" id="KQ257450">
    <property type="protein sequence ID" value="KND04674.1"/>
    <property type="molecule type" value="Genomic_DNA"/>
</dbReference>
<name>A0A0L0HUY4_SPIPD</name>
<organism evidence="4 5">
    <name type="scientific">Spizellomyces punctatus (strain DAOM BR117)</name>
    <dbReference type="NCBI Taxonomy" id="645134"/>
    <lineage>
        <taxon>Eukaryota</taxon>
        <taxon>Fungi</taxon>
        <taxon>Fungi incertae sedis</taxon>
        <taxon>Chytridiomycota</taxon>
        <taxon>Chytridiomycota incertae sedis</taxon>
        <taxon>Chytridiomycetes</taxon>
        <taxon>Spizellomycetales</taxon>
        <taxon>Spizellomycetaceae</taxon>
        <taxon>Spizellomyces</taxon>
    </lineage>
</organism>
<proteinExistence type="predicted"/>
<keyword evidence="1 2" id="KW-0175">Coiled coil</keyword>
<dbReference type="Pfam" id="PF15739">
    <property type="entry name" value="TSNAXIP1_N"/>
    <property type="match status" value="1"/>
</dbReference>
<dbReference type="AlphaFoldDB" id="A0A0L0HUY4"/>
<keyword evidence="5" id="KW-1185">Reference proteome</keyword>
<evidence type="ECO:0000313" key="5">
    <source>
        <dbReference type="Proteomes" id="UP000053201"/>
    </source>
</evidence>
<evidence type="ECO:0000313" key="4">
    <source>
        <dbReference type="EMBL" id="KND04674.1"/>
    </source>
</evidence>
<dbReference type="PANTHER" id="PTHR34916">
    <property type="entry name" value="GI:13385330"/>
    <property type="match status" value="1"/>
</dbReference>
<dbReference type="RefSeq" id="XP_016612713.1">
    <property type="nucleotide sequence ID" value="XM_016756977.1"/>
</dbReference>
<dbReference type="Proteomes" id="UP000053201">
    <property type="component" value="Unassembled WGS sequence"/>
</dbReference>
<feature type="coiled-coil region" evidence="2">
    <location>
        <begin position="339"/>
        <end position="373"/>
    </location>
</feature>
<sequence length="523" mass="60025">MDSDIKRWISMSSQGHSYPGERVTLVPRAKGPVKSNFRASHVPQQRPRVMLKKMHQERAYMADLLDRLNAEQKKDVGTVWSGYLNPDVTNKKYKEVETAAKGKEKEADKAGNWISKSAVNVNTEVLDGNLASKGPTAAQSGAENTIGGVDRTLDEKTIHNVTDLHDVLEQYDAVKVRQILSPPLPETEAAPPKAAHQLPTLPAHVRARIIPSPYLNMTKHDEWKTHKEIDEILDRKDWTYKQNQFAKADQLEKLYKFVQKELEALDAPPSGPDFRRLQVYSAAFEKVIAEFKLYGPILAEIKNEYDKTIASFHNDQRELNFLRTKVQKLLSQNENRLLLKYERRKSKRLEKQLEELEAENHQLRDDLRRKLAIYAAYLPSSTLEKKKKEDTTLAEIADEIKSFKIGDDPVSVYERKIGALEVEVTERNGQIEALKKAQAEDYVPRAEKEKTDVALREAETRLEDLQRQNALLEQELHDQKAELSTVSSTLREKQEQYQFLLKEYNELSEAVAVSFDNKLLKKE</sequence>
<feature type="coiled-coil region" evidence="2">
    <location>
        <begin position="448"/>
        <end position="510"/>
    </location>
</feature>
<protein>
    <recommendedName>
        <fullName evidence="3">Translin-associated factor X-interacting protein 1 N-terminal domain-containing protein</fullName>
    </recommendedName>
</protein>
<feature type="domain" description="Translin-associated factor X-interacting protein 1 N-terminal" evidence="3">
    <location>
        <begin position="256"/>
        <end position="364"/>
    </location>
</feature>
<dbReference type="VEuPathDB" id="FungiDB:SPPG_08837"/>
<gene>
    <name evidence="4" type="ORF">SPPG_08837</name>
</gene>